<reference evidence="2" key="2">
    <citation type="submission" date="2020-09" db="EMBL/GenBank/DDBJ databases">
        <authorList>
            <person name="Sun Q."/>
            <person name="Ohkuma M."/>
        </authorList>
    </citation>
    <scope>NUCLEOTIDE SEQUENCE</scope>
    <source>
        <strain evidence="2">JCM 3131</strain>
    </source>
</reference>
<comment type="caution">
    <text evidence="2">The sequence shown here is derived from an EMBL/GenBank/DDBJ whole genome shotgun (WGS) entry which is preliminary data.</text>
</comment>
<accession>A0A918BR79</accession>
<dbReference type="InterPro" id="IPR006311">
    <property type="entry name" value="TAT_signal"/>
</dbReference>
<reference evidence="2" key="1">
    <citation type="journal article" date="2014" name="Int. J. Syst. Evol. Microbiol.">
        <title>Complete genome sequence of Corynebacterium casei LMG S-19264T (=DSM 44701T), isolated from a smear-ripened cheese.</title>
        <authorList>
            <consortium name="US DOE Joint Genome Institute (JGI-PGF)"/>
            <person name="Walter F."/>
            <person name="Albersmeier A."/>
            <person name="Kalinowski J."/>
            <person name="Ruckert C."/>
        </authorList>
    </citation>
    <scope>NUCLEOTIDE SEQUENCE</scope>
    <source>
        <strain evidence="2">JCM 3131</strain>
    </source>
</reference>
<evidence type="ECO:0000313" key="3">
    <source>
        <dbReference type="Proteomes" id="UP000620156"/>
    </source>
</evidence>
<dbReference type="PROSITE" id="PS51318">
    <property type="entry name" value="TAT"/>
    <property type="match status" value="1"/>
</dbReference>
<sequence length="73" mass="7031">MHTLRRVLTAGAASALLVLGGAVLAPLAQAQPAGLFPGDGKTAQPIDLIGPVFAVPAEGVDTAGGLLSGALGM</sequence>
<protein>
    <recommendedName>
        <fullName evidence="4">Secreted protein</fullName>
    </recommendedName>
</protein>
<dbReference type="EMBL" id="BMQK01000021">
    <property type="protein sequence ID" value="GGQ83495.1"/>
    <property type="molecule type" value="Genomic_DNA"/>
</dbReference>
<organism evidence="2 3">
    <name type="scientific">Streptomyces ruber</name>
    <dbReference type="NCBI Taxonomy" id="83378"/>
    <lineage>
        <taxon>Bacteria</taxon>
        <taxon>Bacillati</taxon>
        <taxon>Actinomycetota</taxon>
        <taxon>Actinomycetes</taxon>
        <taxon>Kitasatosporales</taxon>
        <taxon>Streptomycetaceae</taxon>
        <taxon>Streptomyces</taxon>
    </lineage>
</organism>
<feature type="chain" id="PRO_5037033838" description="Secreted protein" evidence="1">
    <location>
        <begin position="31"/>
        <end position="73"/>
    </location>
</feature>
<feature type="signal peptide" evidence="1">
    <location>
        <begin position="1"/>
        <end position="30"/>
    </location>
</feature>
<keyword evidence="3" id="KW-1185">Reference proteome</keyword>
<name>A0A918BR79_9ACTN</name>
<evidence type="ECO:0000313" key="2">
    <source>
        <dbReference type="EMBL" id="GGQ83495.1"/>
    </source>
</evidence>
<keyword evidence="1" id="KW-0732">Signal</keyword>
<evidence type="ECO:0008006" key="4">
    <source>
        <dbReference type="Google" id="ProtNLM"/>
    </source>
</evidence>
<dbReference type="AlphaFoldDB" id="A0A918BR79"/>
<proteinExistence type="predicted"/>
<evidence type="ECO:0000256" key="1">
    <source>
        <dbReference type="SAM" id="SignalP"/>
    </source>
</evidence>
<dbReference type="Proteomes" id="UP000620156">
    <property type="component" value="Unassembled WGS sequence"/>
</dbReference>
<gene>
    <name evidence="2" type="ORF">GCM10010145_61290</name>
</gene>